<organism evidence="2">
    <name type="scientific">Rosellinia necatrix</name>
    <name type="common">White root-rot fungus</name>
    <dbReference type="NCBI Taxonomy" id="77044"/>
    <lineage>
        <taxon>Eukaryota</taxon>
        <taxon>Fungi</taxon>
        <taxon>Dikarya</taxon>
        <taxon>Ascomycota</taxon>
        <taxon>Pezizomycotina</taxon>
        <taxon>Sordariomycetes</taxon>
        <taxon>Xylariomycetidae</taxon>
        <taxon>Xylariales</taxon>
        <taxon>Xylariaceae</taxon>
        <taxon>Rosellinia</taxon>
    </lineage>
</organism>
<sequence>MSNPDNAPLDIKGFVTSLETANPVCRSYESNDVSYEITATTFKKTSRLPFNDPYPDGTPFTWFRSLNHERITNEAKALVLVHNKTTIPVPRLLEHGQLPDGRRYLVTEFIDGLTLKEIRSQGCLREVGQKHTEDTPCKTCSDQAHSNALDFITNIVLPQFAKLKSQQRGIDGFVMPPSWLAPDAQPPWKGKKSWKTIPLETPEYVFQHGDIAAQNIILDRQNLQVKALIDWEHAGYFPPGMERWPGTLDMLAYRKRADNLPEVITKFLLEDYLECYAGWGDKGELQTLINAGELPDPSRLIQEESKGMNI</sequence>
<dbReference type="PANTHER" id="PTHR21310">
    <property type="entry name" value="AMINOGLYCOSIDE PHOSPHOTRANSFERASE-RELATED-RELATED"/>
    <property type="match status" value="1"/>
</dbReference>
<dbReference type="AlphaFoldDB" id="A0A1S8A8A8"/>
<feature type="domain" description="Aminoglycoside phosphotransferase" evidence="1">
    <location>
        <begin position="194"/>
        <end position="242"/>
    </location>
</feature>
<dbReference type="OMA" id="HTEDTPC"/>
<proteinExistence type="predicted"/>
<reference evidence="2" key="1">
    <citation type="submission" date="2016-03" db="EMBL/GenBank/DDBJ databases">
        <title>Draft genome sequence of Rosellinia necatrix.</title>
        <authorList>
            <person name="Kanematsu S."/>
        </authorList>
    </citation>
    <scope>NUCLEOTIDE SEQUENCE [LARGE SCALE GENOMIC DNA]</scope>
    <source>
        <strain evidence="2">W97</strain>
    </source>
</reference>
<dbReference type="InterPro" id="IPR002575">
    <property type="entry name" value="Aminoglycoside_PTrfase"/>
</dbReference>
<evidence type="ECO:0000313" key="2">
    <source>
        <dbReference type="EMBL" id="GAW26202.1"/>
    </source>
</evidence>
<evidence type="ECO:0000313" key="3">
    <source>
        <dbReference type="Proteomes" id="UP000054516"/>
    </source>
</evidence>
<dbReference type="Gene3D" id="3.90.1200.10">
    <property type="match status" value="1"/>
</dbReference>
<evidence type="ECO:0000259" key="1">
    <source>
        <dbReference type="Pfam" id="PF01636"/>
    </source>
</evidence>
<accession>A0A1S8A8A8</accession>
<dbReference type="STRING" id="77044.A0A1S8A8A8"/>
<protein>
    <recommendedName>
        <fullName evidence="1">Aminoglycoside phosphotransferase domain-containing protein</fullName>
    </recommendedName>
</protein>
<dbReference type="Proteomes" id="UP000054516">
    <property type="component" value="Unassembled WGS sequence"/>
</dbReference>
<gene>
    <name evidence="2" type="ORF">SAMD00023353_2400560</name>
</gene>
<dbReference type="OrthoDB" id="2906425at2759"/>
<dbReference type="InterPro" id="IPR051678">
    <property type="entry name" value="AGP_Transferase"/>
</dbReference>
<keyword evidence="3" id="KW-1185">Reference proteome</keyword>
<dbReference type="SUPFAM" id="SSF56112">
    <property type="entry name" value="Protein kinase-like (PK-like)"/>
    <property type="match status" value="1"/>
</dbReference>
<dbReference type="PANTHER" id="PTHR21310:SF58">
    <property type="entry name" value="AMINOGLYCOSIDE PHOSPHOTRANSFERASE DOMAIN-CONTAINING PROTEIN"/>
    <property type="match status" value="1"/>
</dbReference>
<dbReference type="InterPro" id="IPR011009">
    <property type="entry name" value="Kinase-like_dom_sf"/>
</dbReference>
<dbReference type="Pfam" id="PF01636">
    <property type="entry name" value="APH"/>
    <property type="match status" value="1"/>
</dbReference>
<dbReference type="EMBL" id="DF977469">
    <property type="protein sequence ID" value="GAW26202.1"/>
    <property type="molecule type" value="Genomic_DNA"/>
</dbReference>
<name>A0A1S8A8A8_ROSNE</name>